<dbReference type="CDD" id="cd04584">
    <property type="entry name" value="CBS_pair_AcuB_like"/>
    <property type="match status" value="1"/>
</dbReference>
<dbReference type="OrthoDB" id="9790355at2"/>
<evidence type="ECO:0000256" key="1">
    <source>
        <dbReference type="ARBA" id="ARBA00023122"/>
    </source>
</evidence>
<dbReference type="Pfam" id="PF00571">
    <property type="entry name" value="CBS"/>
    <property type="match status" value="2"/>
</dbReference>
<dbReference type="Proteomes" id="UP000276634">
    <property type="component" value="Unassembled WGS sequence"/>
</dbReference>
<dbReference type="EMBL" id="RJVI01000002">
    <property type="protein sequence ID" value="ROR32488.1"/>
    <property type="molecule type" value="Genomic_DNA"/>
</dbReference>
<keyword evidence="1 2" id="KW-0129">CBS domain</keyword>
<reference evidence="4 5" key="1">
    <citation type="submission" date="2018-11" db="EMBL/GenBank/DDBJ databases">
        <title>Genomic Encyclopedia of Type Strains, Phase IV (KMG-IV): sequencing the most valuable type-strain genomes for metagenomic binning, comparative biology and taxonomic classification.</title>
        <authorList>
            <person name="Goeker M."/>
        </authorList>
    </citation>
    <scope>NUCLEOTIDE SEQUENCE [LARGE SCALE GENOMIC DNA]</scope>
    <source>
        <strain evidence="4 5">DSM 100275</strain>
    </source>
</reference>
<dbReference type="PANTHER" id="PTHR43080:SF2">
    <property type="entry name" value="CBS DOMAIN-CONTAINING PROTEIN"/>
    <property type="match status" value="1"/>
</dbReference>
<feature type="domain" description="CBS" evidence="3">
    <location>
        <begin position="82"/>
        <end position="141"/>
    </location>
</feature>
<protein>
    <submittedName>
        <fullName evidence="4">Acetoin utilization protein AcuB</fullName>
    </submittedName>
</protein>
<dbReference type="InterPro" id="IPR051257">
    <property type="entry name" value="Diverse_CBS-Domain"/>
</dbReference>
<dbReference type="Gene3D" id="3.10.580.10">
    <property type="entry name" value="CBS-domain"/>
    <property type="match status" value="1"/>
</dbReference>
<gene>
    <name evidence="4" type="ORF">EDC57_1690</name>
</gene>
<organism evidence="4 5">
    <name type="scientific">Inmirania thermothiophila</name>
    <dbReference type="NCBI Taxonomy" id="1750597"/>
    <lineage>
        <taxon>Bacteria</taxon>
        <taxon>Pseudomonadati</taxon>
        <taxon>Pseudomonadota</taxon>
        <taxon>Gammaproteobacteria</taxon>
        <taxon>Chromatiales</taxon>
        <taxon>Ectothiorhodospiraceae</taxon>
        <taxon>Inmirania</taxon>
    </lineage>
</organism>
<dbReference type="InterPro" id="IPR045865">
    <property type="entry name" value="ACT-like_dom_sf"/>
</dbReference>
<evidence type="ECO:0000313" key="5">
    <source>
        <dbReference type="Proteomes" id="UP000276634"/>
    </source>
</evidence>
<evidence type="ECO:0000256" key="2">
    <source>
        <dbReference type="PROSITE-ProRule" id="PRU00703"/>
    </source>
</evidence>
<accession>A0A3N1Y1V1</accession>
<name>A0A3N1Y1V1_9GAMM</name>
<dbReference type="InterPro" id="IPR046342">
    <property type="entry name" value="CBS_dom_sf"/>
</dbReference>
<dbReference type="PROSITE" id="PS51371">
    <property type="entry name" value="CBS"/>
    <property type="match status" value="2"/>
</dbReference>
<dbReference type="SMART" id="SM00116">
    <property type="entry name" value="CBS"/>
    <property type="match status" value="2"/>
</dbReference>
<dbReference type="AlphaFoldDB" id="A0A3N1Y1V1"/>
<dbReference type="InterPro" id="IPR000644">
    <property type="entry name" value="CBS_dom"/>
</dbReference>
<feature type="domain" description="CBS" evidence="3">
    <location>
        <begin position="7"/>
        <end position="63"/>
    </location>
</feature>
<evidence type="ECO:0000313" key="4">
    <source>
        <dbReference type="EMBL" id="ROR32488.1"/>
    </source>
</evidence>
<keyword evidence="5" id="KW-1185">Reference proteome</keyword>
<proteinExistence type="predicted"/>
<dbReference type="SUPFAM" id="SSF55021">
    <property type="entry name" value="ACT-like"/>
    <property type="match status" value="1"/>
</dbReference>
<dbReference type="RefSeq" id="WP_123401422.1">
    <property type="nucleotide sequence ID" value="NZ_RJVI01000002.1"/>
</dbReference>
<dbReference type="SUPFAM" id="SSF54631">
    <property type="entry name" value="CBS-domain pair"/>
    <property type="match status" value="1"/>
</dbReference>
<evidence type="ECO:0000259" key="3">
    <source>
        <dbReference type="PROSITE" id="PS51371"/>
    </source>
</evidence>
<comment type="caution">
    <text evidence="4">The sequence shown here is derived from an EMBL/GenBank/DDBJ whole genome shotgun (WGS) entry which is preliminary data.</text>
</comment>
<sequence length="224" mass="24758">MVVEEIMTRDVVSVRPDTKLTRMSELMRERKVRHLPVVDEEGRLVGILSHRDIQRATPSAITTLDVGEVNYLLSRITAERIMHRDVVTCRPDTLVEQAGCLMRERKVGCLPVVDDEGRLVGILTGIDLVDFFMDITGCRAEGTVRIEAHLPDRPGQLAEFLGVLAREGAYVATVVAPLNPVAEGQRAVIVRIRAEDPERVLGALRAASYEIVRVHHPEPGCVAG</sequence>
<dbReference type="PANTHER" id="PTHR43080">
    <property type="entry name" value="CBS DOMAIN-CONTAINING PROTEIN CBSX3, MITOCHONDRIAL"/>
    <property type="match status" value="1"/>
</dbReference>